<keyword evidence="2" id="KW-1185">Reference proteome</keyword>
<reference evidence="1 2" key="1">
    <citation type="journal article" date="2010" name="Cell">
        <title>The genome of Naegleria gruberi illuminates early eukaryotic versatility.</title>
        <authorList>
            <person name="Fritz-Laylin L.K."/>
            <person name="Prochnik S.E."/>
            <person name="Ginger M.L."/>
            <person name="Dacks J.B."/>
            <person name="Carpenter M.L."/>
            <person name="Field M.C."/>
            <person name="Kuo A."/>
            <person name="Paredez A."/>
            <person name="Chapman J."/>
            <person name="Pham J."/>
            <person name="Shu S."/>
            <person name="Neupane R."/>
            <person name="Cipriano M."/>
            <person name="Mancuso J."/>
            <person name="Tu H."/>
            <person name="Salamov A."/>
            <person name="Lindquist E."/>
            <person name="Shapiro H."/>
            <person name="Lucas S."/>
            <person name="Grigoriev I.V."/>
            <person name="Cande W.Z."/>
            <person name="Fulton C."/>
            <person name="Rokhsar D.S."/>
            <person name="Dawson S.C."/>
        </authorList>
    </citation>
    <scope>NUCLEOTIDE SEQUENCE [LARGE SCALE GENOMIC DNA]</scope>
    <source>
        <strain evidence="1 2">NEG-M</strain>
    </source>
</reference>
<accession>D2W058</accession>
<name>D2W058_NAEGR</name>
<organism evidence="2">
    <name type="scientific">Naegleria gruberi</name>
    <name type="common">Amoeba</name>
    <dbReference type="NCBI Taxonomy" id="5762"/>
    <lineage>
        <taxon>Eukaryota</taxon>
        <taxon>Discoba</taxon>
        <taxon>Heterolobosea</taxon>
        <taxon>Tetramitia</taxon>
        <taxon>Eutetramitia</taxon>
        <taxon>Vahlkampfiidae</taxon>
        <taxon>Naegleria</taxon>
    </lineage>
</organism>
<gene>
    <name evidence="1" type="ORF">NAEGRDRAFT_74741</name>
</gene>
<dbReference type="VEuPathDB" id="AmoebaDB:NAEGRDRAFT_74741"/>
<evidence type="ECO:0000313" key="1">
    <source>
        <dbReference type="EMBL" id="EFC37515.1"/>
    </source>
</evidence>
<evidence type="ECO:0000313" key="2">
    <source>
        <dbReference type="Proteomes" id="UP000006671"/>
    </source>
</evidence>
<dbReference type="InParanoid" id="D2W058"/>
<dbReference type="AlphaFoldDB" id="D2W058"/>
<dbReference type="RefSeq" id="XP_002670259.1">
    <property type="nucleotide sequence ID" value="XM_002670213.1"/>
</dbReference>
<proteinExistence type="predicted"/>
<dbReference type="GeneID" id="8863194"/>
<sequence length="116" mass="13223">MNEHDEIYVISDRANEHSYSVEKFKLGEFIRNKNAPAVKPVWITSDTCSNTYGSVVFNGVNTRYLIILDNFESNLKIFDYETGSLINNTIFSVYPYAYSLGKISNKEIVVGCSKVY</sequence>
<dbReference type="EMBL" id="GG738917">
    <property type="protein sequence ID" value="EFC37515.1"/>
    <property type="molecule type" value="Genomic_DNA"/>
</dbReference>
<dbReference type="Proteomes" id="UP000006671">
    <property type="component" value="Unassembled WGS sequence"/>
</dbReference>
<protein>
    <submittedName>
        <fullName evidence="1">Predicted protein</fullName>
    </submittedName>
</protein>
<dbReference type="KEGG" id="ngr:NAEGRDRAFT_74741"/>